<accession>A0A9N9GSE0</accession>
<evidence type="ECO:0000313" key="2">
    <source>
        <dbReference type="Proteomes" id="UP000789375"/>
    </source>
</evidence>
<dbReference type="EMBL" id="CAJVPP010003175">
    <property type="protein sequence ID" value="CAG8622736.1"/>
    <property type="molecule type" value="Genomic_DNA"/>
</dbReference>
<proteinExistence type="predicted"/>
<keyword evidence="2" id="KW-1185">Reference proteome</keyword>
<dbReference type="Proteomes" id="UP000789375">
    <property type="component" value="Unassembled WGS sequence"/>
</dbReference>
<dbReference type="AlphaFoldDB" id="A0A9N9GSE0"/>
<evidence type="ECO:0000313" key="1">
    <source>
        <dbReference type="EMBL" id="CAG8622736.1"/>
    </source>
</evidence>
<comment type="caution">
    <text evidence="1">The sequence shown here is derived from an EMBL/GenBank/DDBJ whole genome shotgun (WGS) entry which is preliminary data.</text>
</comment>
<gene>
    <name evidence="1" type="ORF">FMOSSE_LOCUS10074</name>
</gene>
<organism evidence="1 2">
    <name type="scientific">Funneliformis mosseae</name>
    <name type="common">Endomycorrhizal fungus</name>
    <name type="synonym">Glomus mosseae</name>
    <dbReference type="NCBI Taxonomy" id="27381"/>
    <lineage>
        <taxon>Eukaryota</taxon>
        <taxon>Fungi</taxon>
        <taxon>Fungi incertae sedis</taxon>
        <taxon>Mucoromycota</taxon>
        <taxon>Glomeromycotina</taxon>
        <taxon>Glomeromycetes</taxon>
        <taxon>Glomerales</taxon>
        <taxon>Glomeraceae</taxon>
        <taxon>Funneliformis</taxon>
    </lineage>
</organism>
<feature type="non-terminal residue" evidence="1">
    <location>
        <position position="1"/>
    </location>
</feature>
<name>A0A9N9GSE0_FUNMO</name>
<sequence length="76" mass="8999">VNEFGEYNEILGEYITEDNDKEPEEEPELEQIHDYTLQTPEITCHVRKQYELFPPHNEQSDILPEIQMLINSLLVP</sequence>
<protein>
    <submittedName>
        <fullName evidence="1">3877_t:CDS:1</fullName>
    </submittedName>
</protein>
<reference evidence="1" key="1">
    <citation type="submission" date="2021-06" db="EMBL/GenBank/DDBJ databases">
        <authorList>
            <person name="Kallberg Y."/>
            <person name="Tangrot J."/>
            <person name="Rosling A."/>
        </authorList>
    </citation>
    <scope>NUCLEOTIDE SEQUENCE</scope>
    <source>
        <strain evidence="1">87-6 pot B 2015</strain>
    </source>
</reference>